<dbReference type="SUPFAM" id="SSF49503">
    <property type="entry name" value="Cupredoxins"/>
    <property type="match status" value="2"/>
</dbReference>
<dbReference type="InterPro" id="IPR036257">
    <property type="entry name" value="Cyt_c_oxidase_su2_TM_sf"/>
</dbReference>
<keyword evidence="7 9" id="KW-0472">Membrane</keyword>
<evidence type="ECO:0000256" key="9">
    <source>
        <dbReference type="SAM" id="Phobius"/>
    </source>
</evidence>
<evidence type="ECO:0000256" key="1">
    <source>
        <dbReference type="ARBA" id="ARBA00004141"/>
    </source>
</evidence>
<sequence>PQASSYAYHIDGLFGLVTYLVGFWFVLSEIVLFYFIFKYRRKTPEQKAEYVSGEEPHLKQWISVPHILVIICDVVLVVATIFVWYKVKQTLPPTKPENVIKVIGQQWAWTFQYPGPDGKLDTEDDLYSVDELHLKVDTVYHFKLSSKDVLHCLSIPAFRIKQDSVPGRTITGWFEPTISGEQQVEGWLNTAGTLASKKLKAAEKSGDTKLISDAKKAMKLINSGEIPKTMATGFVMKSFNVYDADENDILNAEELLEMGGYDIQCAEMCGVGHGLMKGRLYVHSEGEYDKWLTTITGQGETQVSETKSPEESPSVALSSARPE</sequence>
<organism evidence="11">
    <name type="scientific">marine metagenome</name>
    <dbReference type="NCBI Taxonomy" id="408172"/>
    <lineage>
        <taxon>unclassified sequences</taxon>
        <taxon>metagenomes</taxon>
        <taxon>ecological metagenomes</taxon>
    </lineage>
</organism>
<keyword evidence="6 9" id="KW-1133">Transmembrane helix</keyword>
<comment type="similarity">
    <text evidence="2">Belongs to the cytochrome c oxidase subunit 2 family.</text>
</comment>
<reference evidence="11" key="1">
    <citation type="submission" date="2018-05" db="EMBL/GenBank/DDBJ databases">
        <authorList>
            <person name="Lanie J.A."/>
            <person name="Ng W.-L."/>
            <person name="Kazmierczak K.M."/>
            <person name="Andrzejewski T.M."/>
            <person name="Davidsen T.M."/>
            <person name="Wayne K.J."/>
            <person name="Tettelin H."/>
            <person name="Glass J.I."/>
            <person name="Rusch D."/>
            <person name="Podicherti R."/>
            <person name="Tsui H.-C.T."/>
            <person name="Winkler M.E."/>
        </authorList>
    </citation>
    <scope>NUCLEOTIDE SEQUENCE</scope>
</reference>
<feature type="region of interest" description="Disordered" evidence="8">
    <location>
        <begin position="299"/>
        <end position="323"/>
    </location>
</feature>
<keyword evidence="3" id="KW-0813">Transport</keyword>
<dbReference type="Gene3D" id="1.10.287.90">
    <property type="match status" value="1"/>
</dbReference>
<keyword evidence="4 9" id="KW-0812">Transmembrane</keyword>
<dbReference type="InterPro" id="IPR045187">
    <property type="entry name" value="CcO_II"/>
</dbReference>
<dbReference type="InterPro" id="IPR018247">
    <property type="entry name" value="EF_Hand_1_Ca_BS"/>
</dbReference>
<dbReference type="InterPro" id="IPR008972">
    <property type="entry name" value="Cupredoxin"/>
</dbReference>
<feature type="transmembrane region" description="Helical" evidence="9">
    <location>
        <begin position="12"/>
        <end position="37"/>
    </location>
</feature>
<dbReference type="GO" id="GO:0016020">
    <property type="term" value="C:membrane"/>
    <property type="evidence" value="ECO:0007669"/>
    <property type="project" value="UniProtKB-SubCell"/>
</dbReference>
<dbReference type="Pfam" id="PF00116">
    <property type="entry name" value="COX2"/>
    <property type="match status" value="1"/>
</dbReference>
<evidence type="ECO:0000259" key="10">
    <source>
        <dbReference type="PROSITE" id="PS50857"/>
    </source>
</evidence>
<protein>
    <recommendedName>
        <fullName evidence="10">Cytochrome oxidase subunit II copper A binding domain-containing protein</fullName>
    </recommendedName>
</protein>
<dbReference type="Gene3D" id="2.60.40.420">
    <property type="entry name" value="Cupredoxins - blue copper proteins"/>
    <property type="match status" value="1"/>
</dbReference>
<evidence type="ECO:0000256" key="5">
    <source>
        <dbReference type="ARBA" id="ARBA00022982"/>
    </source>
</evidence>
<evidence type="ECO:0000256" key="6">
    <source>
        <dbReference type="ARBA" id="ARBA00022989"/>
    </source>
</evidence>
<dbReference type="PROSITE" id="PS50857">
    <property type="entry name" value="COX2_CUA"/>
    <property type="match status" value="1"/>
</dbReference>
<evidence type="ECO:0000256" key="2">
    <source>
        <dbReference type="ARBA" id="ARBA00007866"/>
    </source>
</evidence>
<proteinExistence type="inferred from homology"/>
<feature type="transmembrane region" description="Helical" evidence="9">
    <location>
        <begin position="67"/>
        <end position="85"/>
    </location>
</feature>
<evidence type="ECO:0000256" key="8">
    <source>
        <dbReference type="SAM" id="MobiDB-lite"/>
    </source>
</evidence>
<dbReference type="GO" id="GO:0005507">
    <property type="term" value="F:copper ion binding"/>
    <property type="evidence" value="ECO:0007669"/>
    <property type="project" value="InterPro"/>
</dbReference>
<evidence type="ECO:0000256" key="4">
    <source>
        <dbReference type="ARBA" id="ARBA00022692"/>
    </source>
</evidence>
<dbReference type="GO" id="GO:0042773">
    <property type="term" value="P:ATP synthesis coupled electron transport"/>
    <property type="evidence" value="ECO:0007669"/>
    <property type="project" value="TreeGrafter"/>
</dbReference>
<comment type="subcellular location">
    <subcellularLocation>
        <location evidence="1">Membrane</location>
        <topology evidence="1">Multi-pass membrane protein</topology>
    </subcellularLocation>
</comment>
<evidence type="ECO:0000256" key="7">
    <source>
        <dbReference type="ARBA" id="ARBA00023136"/>
    </source>
</evidence>
<dbReference type="AlphaFoldDB" id="A0A382BUA8"/>
<keyword evidence="5" id="KW-0249">Electron transport</keyword>
<evidence type="ECO:0000313" key="11">
    <source>
        <dbReference type="EMBL" id="SVB17390.1"/>
    </source>
</evidence>
<dbReference type="GO" id="GO:0004129">
    <property type="term" value="F:cytochrome-c oxidase activity"/>
    <property type="evidence" value="ECO:0007669"/>
    <property type="project" value="InterPro"/>
</dbReference>
<name>A0A382BUA8_9ZZZZ</name>
<dbReference type="PANTHER" id="PTHR22888">
    <property type="entry name" value="CYTOCHROME C OXIDASE, SUBUNIT II"/>
    <property type="match status" value="1"/>
</dbReference>
<dbReference type="InterPro" id="IPR002429">
    <property type="entry name" value="CcO_II-like_C"/>
</dbReference>
<feature type="domain" description="Cytochrome oxidase subunit II copper A binding" evidence="10">
    <location>
        <begin position="95"/>
        <end position="294"/>
    </location>
</feature>
<feature type="non-terminal residue" evidence="11">
    <location>
        <position position="1"/>
    </location>
</feature>
<accession>A0A382BUA8</accession>
<gene>
    <name evidence="11" type="ORF">METZ01_LOCUS170244</name>
</gene>
<dbReference type="EMBL" id="UINC01031403">
    <property type="protein sequence ID" value="SVB17390.1"/>
    <property type="molecule type" value="Genomic_DNA"/>
</dbReference>
<evidence type="ECO:0000256" key="3">
    <source>
        <dbReference type="ARBA" id="ARBA00022448"/>
    </source>
</evidence>
<dbReference type="PROSITE" id="PS00018">
    <property type="entry name" value="EF_HAND_1"/>
    <property type="match status" value="1"/>
</dbReference>
<dbReference type="PANTHER" id="PTHR22888:SF9">
    <property type="entry name" value="CYTOCHROME C OXIDASE SUBUNIT 2"/>
    <property type="match status" value="1"/>
</dbReference>